<protein>
    <recommendedName>
        <fullName evidence="2">Beta-lactamase-related domain-containing protein</fullName>
    </recommendedName>
</protein>
<dbReference type="AlphaFoldDB" id="X1M195"/>
<comment type="caution">
    <text evidence="1">The sequence shown here is derived from an EMBL/GenBank/DDBJ whole genome shotgun (WGS) entry which is preliminary data.</text>
</comment>
<sequence length="63" mass="7228">MGWRLTPVNGHFIAMHTGSQQETRTILIRIPAEDAAIAIAYNFEGGNLRSYAYRLFQLLFEEQ</sequence>
<gene>
    <name evidence="1" type="ORF">S06H3_13036</name>
</gene>
<dbReference type="Gene3D" id="3.40.710.10">
    <property type="entry name" value="DD-peptidase/beta-lactamase superfamily"/>
    <property type="match status" value="1"/>
</dbReference>
<proteinExistence type="predicted"/>
<name>X1M195_9ZZZZ</name>
<evidence type="ECO:0000313" key="1">
    <source>
        <dbReference type="EMBL" id="GAI11841.1"/>
    </source>
</evidence>
<accession>X1M195</accession>
<dbReference type="EMBL" id="BARV01006364">
    <property type="protein sequence ID" value="GAI11841.1"/>
    <property type="molecule type" value="Genomic_DNA"/>
</dbReference>
<dbReference type="InterPro" id="IPR012338">
    <property type="entry name" value="Beta-lactam/transpept-like"/>
</dbReference>
<reference evidence="1" key="1">
    <citation type="journal article" date="2014" name="Front. Microbiol.">
        <title>High frequency of phylogenetically diverse reductive dehalogenase-homologous genes in deep subseafloor sedimentary metagenomes.</title>
        <authorList>
            <person name="Kawai M."/>
            <person name="Futagami T."/>
            <person name="Toyoda A."/>
            <person name="Takaki Y."/>
            <person name="Nishi S."/>
            <person name="Hori S."/>
            <person name="Arai W."/>
            <person name="Tsubouchi T."/>
            <person name="Morono Y."/>
            <person name="Uchiyama I."/>
            <person name="Ito T."/>
            <person name="Fujiyama A."/>
            <person name="Inagaki F."/>
            <person name="Takami H."/>
        </authorList>
    </citation>
    <scope>NUCLEOTIDE SEQUENCE</scope>
    <source>
        <strain evidence="1">Expedition CK06-06</strain>
    </source>
</reference>
<dbReference type="SUPFAM" id="SSF56601">
    <property type="entry name" value="beta-lactamase/transpeptidase-like"/>
    <property type="match status" value="1"/>
</dbReference>
<evidence type="ECO:0008006" key="2">
    <source>
        <dbReference type="Google" id="ProtNLM"/>
    </source>
</evidence>
<organism evidence="1">
    <name type="scientific">marine sediment metagenome</name>
    <dbReference type="NCBI Taxonomy" id="412755"/>
    <lineage>
        <taxon>unclassified sequences</taxon>
        <taxon>metagenomes</taxon>
        <taxon>ecological metagenomes</taxon>
    </lineage>
</organism>